<accession>A0A7Y0DXX7</accession>
<evidence type="ECO:0000313" key="2">
    <source>
        <dbReference type="Proteomes" id="UP000539372"/>
    </source>
</evidence>
<sequence>MTKGWLVLLETRDDSDGFMHKDFFAAAIPDKEKALKVVADRKSTTPDQSLSVEKELDGADIAALGLIEGQIVQVPVT</sequence>
<evidence type="ECO:0000313" key="1">
    <source>
        <dbReference type="EMBL" id="NMM43652.1"/>
    </source>
</evidence>
<dbReference type="AlphaFoldDB" id="A0A7Y0DXX7"/>
<dbReference type="EMBL" id="JABBNT010000001">
    <property type="protein sequence ID" value="NMM43652.1"/>
    <property type="molecule type" value="Genomic_DNA"/>
</dbReference>
<name>A0A7Y0DXX7_9PROT</name>
<keyword evidence="2" id="KW-1185">Reference proteome</keyword>
<comment type="caution">
    <text evidence="1">The sequence shown here is derived from an EMBL/GenBank/DDBJ whole genome shotgun (WGS) entry which is preliminary data.</text>
</comment>
<proteinExistence type="predicted"/>
<protein>
    <submittedName>
        <fullName evidence="1">Uncharacterized protein</fullName>
    </submittedName>
</protein>
<dbReference type="Proteomes" id="UP000539372">
    <property type="component" value="Unassembled WGS sequence"/>
</dbReference>
<reference evidence="1 2" key="1">
    <citation type="submission" date="2020-04" db="EMBL/GenBank/DDBJ databases">
        <title>Rhodospirillaceae bacterium KN72 isolated from deep sea.</title>
        <authorList>
            <person name="Zhang D.-C."/>
        </authorList>
    </citation>
    <scope>NUCLEOTIDE SEQUENCE [LARGE SCALE GENOMIC DNA]</scope>
    <source>
        <strain evidence="1 2">KN72</strain>
    </source>
</reference>
<dbReference type="RefSeq" id="WP_169623915.1">
    <property type="nucleotide sequence ID" value="NZ_JABBNT010000001.1"/>
</dbReference>
<gene>
    <name evidence="1" type="ORF">HH303_04125</name>
</gene>
<organism evidence="1 2">
    <name type="scientific">Pacificispira spongiicola</name>
    <dbReference type="NCBI Taxonomy" id="2729598"/>
    <lineage>
        <taxon>Bacteria</taxon>
        <taxon>Pseudomonadati</taxon>
        <taxon>Pseudomonadota</taxon>
        <taxon>Alphaproteobacteria</taxon>
        <taxon>Rhodospirillales</taxon>
        <taxon>Rhodospirillaceae</taxon>
        <taxon>Pacificispira</taxon>
    </lineage>
</organism>